<dbReference type="Proteomes" id="UP001165101">
    <property type="component" value="Unassembled WGS sequence"/>
</dbReference>
<organism evidence="1 2">
    <name type="scientific">Candida boidinii</name>
    <name type="common">Yeast</name>
    <dbReference type="NCBI Taxonomy" id="5477"/>
    <lineage>
        <taxon>Eukaryota</taxon>
        <taxon>Fungi</taxon>
        <taxon>Dikarya</taxon>
        <taxon>Ascomycota</taxon>
        <taxon>Saccharomycotina</taxon>
        <taxon>Pichiomycetes</taxon>
        <taxon>Pichiales</taxon>
        <taxon>Pichiaceae</taxon>
        <taxon>Ogataea</taxon>
        <taxon>Ogataea/Candida clade</taxon>
    </lineage>
</organism>
<sequence length="160" mass="18539">MAVNCGICKENPFKYKCPKCGVRYCSLICFKSPEHKHEEINTESKQETNSLPQITSETTGISLEPKENQEVQPQKKEIKDELILKLLQNEKFKSMLNEPVVQYYILILHDILNTVSVTNEYNREGRLEIANKKLSNLREGGVEHNEFFDEFCEIILSTIE</sequence>
<gene>
    <name evidence="1" type="ORF">Cboi01_000120600</name>
</gene>
<accession>A0ACB5THR9</accession>
<comment type="caution">
    <text evidence="1">The sequence shown here is derived from an EMBL/GenBank/DDBJ whole genome shotgun (WGS) entry which is preliminary data.</text>
</comment>
<protein>
    <submittedName>
        <fullName evidence="1">Unnamed protein product</fullName>
    </submittedName>
</protein>
<dbReference type="EMBL" id="BSXV01000415">
    <property type="protein sequence ID" value="GME88992.1"/>
    <property type="molecule type" value="Genomic_DNA"/>
</dbReference>
<keyword evidence="2" id="KW-1185">Reference proteome</keyword>
<evidence type="ECO:0000313" key="1">
    <source>
        <dbReference type="EMBL" id="GME88992.1"/>
    </source>
</evidence>
<proteinExistence type="predicted"/>
<evidence type="ECO:0000313" key="2">
    <source>
        <dbReference type="Proteomes" id="UP001165101"/>
    </source>
</evidence>
<name>A0ACB5THR9_CANBO</name>
<reference evidence="1" key="1">
    <citation type="submission" date="2023-04" db="EMBL/GenBank/DDBJ databases">
        <title>Candida boidinii NBRC 1967.</title>
        <authorList>
            <person name="Ichikawa N."/>
            <person name="Sato H."/>
            <person name="Tonouchi N."/>
        </authorList>
    </citation>
    <scope>NUCLEOTIDE SEQUENCE</scope>
    <source>
        <strain evidence="1">NBRC 1967</strain>
    </source>
</reference>